<dbReference type="AlphaFoldDB" id="A0A8H8BT72"/>
<comment type="caution">
    <text evidence="1">The sequence shown here is derived from an EMBL/GenBank/DDBJ whole genome shotgun (WGS) entry which is preliminary data.</text>
</comment>
<evidence type="ECO:0000313" key="1">
    <source>
        <dbReference type="EMBL" id="KAG4422663.1"/>
    </source>
</evidence>
<keyword evidence="2" id="KW-1185">Reference proteome</keyword>
<dbReference type="EMBL" id="JAFJYH010000045">
    <property type="protein sequence ID" value="KAG4422663.1"/>
    <property type="molecule type" value="Genomic_DNA"/>
</dbReference>
<proteinExistence type="predicted"/>
<sequence length="108" mass="12077">MAAREKKPTELVKGIQDRPKAVQGPKNVKNLAAVKHSNLRTLSTVLDDEVIKDVVPLDHPVPYKQEKEVSYPSAKARVSFNWILFDMVDLPPACSNELTVRKDGGWIV</sequence>
<accession>A0A8H8BT72</accession>
<evidence type="ECO:0000313" key="2">
    <source>
        <dbReference type="Proteomes" id="UP000664132"/>
    </source>
</evidence>
<organism evidence="1 2">
    <name type="scientific">Cadophora malorum</name>
    <dbReference type="NCBI Taxonomy" id="108018"/>
    <lineage>
        <taxon>Eukaryota</taxon>
        <taxon>Fungi</taxon>
        <taxon>Dikarya</taxon>
        <taxon>Ascomycota</taxon>
        <taxon>Pezizomycotina</taxon>
        <taxon>Leotiomycetes</taxon>
        <taxon>Helotiales</taxon>
        <taxon>Ploettnerulaceae</taxon>
        <taxon>Cadophora</taxon>
    </lineage>
</organism>
<reference evidence="1" key="1">
    <citation type="submission" date="2021-02" db="EMBL/GenBank/DDBJ databases">
        <title>Genome sequence Cadophora malorum strain M34.</title>
        <authorList>
            <person name="Stefanovic E."/>
            <person name="Vu D."/>
            <person name="Scully C."/>
            <person name="Dijksterhuis J."/>
            <person name="Roader J."/>
            <person name="Houbraken J."/>
        </authorList>
    </citation>
    <scope>NUCLEOTIDE SEQUENCE</scope>
    <source>
        <strain evidence="1">M34</strain>
    </source>
</reference>
<name>A0A8H8BT72_9HELO</name>
<dbReference type="Proteomes" id="UP000664132">
    <property type="component" value="Unassembled WGS sequence"/>
</dbReference>
<gene>
    <name evidence="1" type="ORF">IFR04_004141</name>
</gene>
<protein>
    <submittedName>
        <fullName evidence="1">Uncharacterized protein</fullName>
    </submittedName>
</protein>